<comment type="caution">
    <text evidence="4">The sequence shown here is derived from an EMBL/GenBank/DDBJ whole genome shotgun (WGS) entry which is preliminary data.</text>
</comment>
<gene>
    <name evidence="4" type="ORF">Dda_6487</name>
</gene>
<organism evidence="4 5">
    <name type="scientific">Drechslerella dactyloides</name>
    <name type="common">Nematode-trapping fungus</name>
    <name type="synonym">Arthrobotrys dactyloides</name>
    <dbReference type="NCBI Taxonomy" id="74499"/>
    <lineage>
        <taxon>Eukaryota</taxon>
        <taxon>Fungi</taxon>
        <taxon>Dikarya</taxon>
        <taxon>Ascomycota</taxon>
        <taxon>Pezizomycotina</taxon>
        <taxon>Orbiliomycetes</taxon>
        <taxon>Orbiliales</taxon>
        <taxon>Orbiliaceae</taxon>
        <taxon>Drechslerella</taxon>
    </lineage>
</organism>
<dbReference type="PANTHER" id="PTHR28006:SF1">
    <property type="entry name" value="MONOPOLIN COMPLEX SUBUNIT CSM1"/>
    <property type="match status" value="1"/>
</dbReference>
<dbReference type="EMBL" id="JAQGDS010000008">
    <property type="protein sequence ID" value="KAJ6258446.1"/>
    <property type="molecule type" value="Genomic_DNA"/>
</dbReference>
<sequence length="518" mass="57527">MSAADNALRRQRVIAQTTNNKQQQQTTTRAVAPTRGPRSHDPQSTCFRDTHCPHTPPPPHRATMPPRRAPKPTLASHLASSPFSSSDDDELPQDTKPASRPAASVESSAVKKSRGRPRKQSLSVATPNRANEVQIDTDVTMSKTKPQSAAKPSARARASRTADTPRQPAAETGTKRKKTGPQAGLAKIEENSENDEPDADVPPAKRRATKTTRAAAPGRKKAADLRAEIPETQVDSRIPDEDVSRLSDEQEDEPPARSRKPAAADEIADVKAELEQLRARYNKLRHLKTDQAESIQKERVQALQEQDKGQSPRQSLLAGYLIFGVTASQRIIESLRAQLEAKDVAHEAMRQKDARVEQLERENAIMEKKIERLVQDHAILSAKLETARNQAKPASTVAKANGAAAFSKEFSQHRDNLYSDLCGLIVLNVKNDEDGGIEYDCLSTGRNGALHFKLQLDAEDEDEDEEDGPYFTYNPMLERGRDERLLAVLPPIFRDEMNFKRTRGVDFYLQLMQSLQVQ</sequence>
<evidence type="ECO:0000313" key="4">
    <source>
        <dbReference type="EMBL" id="KAJ6258446.1"/>
    </source>
</evidence>
<feature type="compositionally biased region" description="Basic and acidic residues" evidence="2">
    <location>
        <begin position="237"/>
        <end position="248"/>
    </location>
</feature>
<dbReference type="Gene3D" id="3.90.1150.80">
    <property type="match status" value="1"/>
</dbReference>
<evidence type="ECO:0000313" key="5">
    <source>
        <dbReference type="Proteomes" id="UP001221413"/>
    </source>
</evidence>
<dbReference type="PANTHER" id="PTHR28006">
    <property type="entry name" value="MONOPOLIN COMPLEX SUBUNIT CSM1"/>
    <property type="match status" value="1"/>
</dbReference>
<dbReference type="InterPro" id="IPR020981">
    <property type="entry name" value="Csm1/Pcs1_C"/>
</dbReference>
<reference evidence="4" key="1">
    <citation type="submission" date="2023-01" db="EMBL/GenBank/DDBJ databases">
        <title>The chitinases involved in constricting ring structure development in the nematode-trapping fungus Drechslerella dactyloides.</title>
        <authorList>
            <person name="Wang R."/>
            <person name="Zhang L."/>
            <person name="Tang P."/>
            <person name="Li S."/>
            <person name="Liang L."/>
        </authorList>
    </citation>
    <scope>NUCLEOTIDE SEQUENCE</scope>
    <source>
        <strain evidence="4">YMF1.00031</strain>
    </source>
</reference>
<feature type="region of interest" description="Disordered" evidence="2">
    <location>
        <begin position="1"/>
        <end position="265"/>
    </location>
</feature>
<dbReference type="GO" id="GO:1990644">
    <property type="term" value="F:microtubule site clamp"/>
    <property type="evidence" value="ECO:0007669"/>
    <property type="project" value="TreeGrafter"/>
</dbReference>
<dbReference type="GO" id="GO:0051315">
    <property type="term" value="P:attachment of mitotic spindle microtubules to kinetochore"/>
    <property type="evidence" value="ECO:0007669"/>
    <property type="project" value="TreeGrafter"/>
</dbReference>
<accession>A0AAD6NG84</accession>
<dbReference type="InterPro" id="IPR038608">
    <property type="entry name" value="Csm1/Pcs1_C_sf"/>
</dbReference>
<evidence type="ECO:0000259" key="3">
    <source>
        <dbReference type="Pfam" id="PF12539"/>
    </source>
</evidence>
<proteinExistence type="predicted"/>
<evidence type="ECO:0000256" key="2">
    <source>
        <dbReference type="SAM" id="MobiDB-lite"/>
    </source>
</evidence>
<dbReference type="AlphaFoldDB" id="A0AAD6NG84"/>
<feature type="coiled-coil region" evidence="1">
    <location>
        <begin position="332"/>
        <end position="390"/>
    </location>
</feature>
<dbReference type="GO" id="GO:0005730">
    <property type="term" value="C:nucleolus"/>
    <property type="evidence" value="ECO:0007669"/>
    <property type="project" value="TreeGrafter"/>
</dbReference>
<name>A0AAD6NG84_DREDA</name>
<dbReference type="GO" id="GO:0033551">
    <property type="term" value="C:monopolin complex"/>
    <property type="evidence" value="ECO:0007669"/>
    <property type="project" value="InterPro"/>
</dbReference>
<dbReference type="Pfam" id="PF12539">
    <property type="entry name" value="Csm1"/>
    <property type="match status" value="1"/>
</dbReference>
<dbReference type="GO" id="GO:0045144">
    <property type="term" value="P:meiotic sister chromatid segregation"/>
    <property type="evidence" value="ECO:0007669"/>
    <property type="project" value="TreeGrafter"/>
</dbReference>
<feature type="domain" description="Monopolin complex subunit Csm1/Pcs1 C-terminal" evidence="3">
    <location>
        <begin position="414"/>
        <end position="501"/>
    </location>
</feature>
<feature type="compositionally biased region" description="Polar residues" evidence="2">
    <location>
        <begin position="137"/>
        <end position="147"/>
    </location>
</feature>
<dbReference type="Proteomes" id="UP001221413">
    <property type="component" value="Unassembled WGS sequence"/>
</dbReference>
<keyword evidence="1" id="KW-0175">Coiled coil</keyword>
<dbReference type="CDD" id="cd23787">
    <property type="entry name" value="RWD_CSM1"/>
    <property type="match status" value="1"/>
</dbReference>
<feature type="compositionally biased region" description="Polar residues" evidence="2">
    <location>
        <begin position="120"/>
        <end position="131"/>
    </location>
</feature>
<keyword evidence="5" id="KW-1185">Reference proteome</keyword>
<feature type="compositionally biased region" description="Low complexity" evidence="2">
    <location>
        <begin position="148"/>
        <end position="162"/>
    </location>
</feature>
<feature type="compositionally biased region" description="Low complexity" evidence="2">
    <location>
        <begin position="16"/>
        <end position="28"/>
    </location>
</feature>
<dbReference type="GO" id="GO:0072686">
    <property type="term" value="C:mitotic spindle"/>
    <property type="evidence" value="ECO:0007669"/>
    <property type="project" value="TreeGrafter"/>
</dbReference>
<dbReference type="GO" id="GO:0034506">
    <property type="term" value="C:chromosome, centromeric core domain"/>
    <property type="evidence" value="ECO:0007669"/>
    <property type="project" value="TreeGrafter"/>
</dbReference>
<protein>
    <recommendedName>
        <fullName evidence="3">Monopolin complex subunit Csm1/Pcs1 C-terminal domain-containing protein</fullName>
    </recommendedName>
</protein>
<evidence type="ECO:0000256" key="1">
    <source>
        <dbReference type="SAM" id="Coils"/>
    </source>
</evidence>
<dbReference type="InterPro" id="IPR040349">
    <property type="entry name" value="Csm1/Pcs1"/>
</dbReference>